<dbReference type="AlphaFoldDB" id="A0A843V6B5"/>
<feature type="region of interest" description="Disordered" evidence="1">
    <location>
        <begin position="124"/>
        <end position="184"/>
    </location>
</feature>
<feature type="region of interest" description="Disordered" evidence="1">
    <location>
        <begin position="1"/>
        <end position="29"/>
    </location>
</feature>
<reference evidence="2" key="1">
    <citation type="submission" date="2017-07" db="EMBL/GenBank/DDBJ databases">
        <title>Taro Niue Genome Assembly and Annotation.</title>
        <authorList>
            <person name="Atibalentja N."/>
            <person name="Keating K."/>
            <person name="Fields C.J."/>
        </authorList>
    </citation>
    <scope>NUCLEOTIDE SEQUENCE</scope>
    <source>
        <strain evidence="2">Niue_2</strain>
        <tissue evidence="2">Leaf</tissue>
    </source>
</reference>
<evidence type="ECO:0000256" key="1">
    <source>
        <dbReference type="SAM" id="MobiDB-lite"/>
    </source>
</evidence>
<evidence type="ECO:0000313" key="3">
    <source>
        <dbReference type="Proteomes" id="UP000652761"/>
    </source>
</evidence>
<feature type="compositionally biased region" description="Basic and acidic residues" evidence="1">
    <location>
        <begin position="14"/>
        <end position="28"/>
    </location>
</feature>
<dbReference type="Proteomes" id="UP000652761">
    <property type="component" value="Unassembled WGS sequence"/>
</dbReference>
<comment type="caution">
    <text evidence="2">The sequence shown here is derived from an EMBL/GenBank/DDBJ whole genome shotgun (WGS) entry which is preliminary data.</text>
</comment>
<dbReference type="EMBL" id="NMUH01001604">
    <property type="protein sequence ID" value="MQL93852.1"/>
    <property type="molecule type" value="Genomic_DNA"/>
</dbReference>
<evidence type="ECO:0000313" key="2">
    <source>
        <dbReference type="EMBL" id="MQL93852.1"/>
    </source>
</evidence>
<protein>
    <submittedName>
        <fullName evidence="2">Uncharacterized protein</fullName>
    </submittedName>
</protein>
<feature type="compositionally biased region" description="Basic residues" evidence="1">
    <location>
        <begin position="124"/>
        <end position="136"/>
    </location>
</feature>
<gene>
    <name evidence="2" type="ORF">Taro_026513</name>
</gene>
<name>A0A843V6B5_COLES</name>
<accession>A0A843V6B5</accession>
<sequence>MPKKNQSVPKRIYRKPEEVHRPTRDGKRVGLVISGPSPLAFVPSPGPWQSHFFFSLLKRLFADRSSTSQSASDSEGIHHGLAVVGHQHHLRRRRCSAAKWSDIRRCIQCYQQYSGEYLRPRILRPRRRQQHRRTQRSRPEEEEVESLVEVPSGKESSQTRRFPQGRRHATTNSQNSGLTCPRQRGGYPACPHSFGVY</sequence>
<proteinExistence type="predicted"/>
<keyword evidence="3" id="KW-1185">Reference proteome</keyword>
<organism evidence="2 3">
    <name type="scientific">Colocasia esculenta</name>
    <name type="common">Wild taro</name>
    <name type="synonym">Arum esculentum</name>
    <dbReference type="NCBI Taxonomy" id="4460"/>
    <lineage>
        <taxon>Eukaryota</taxon>
        <taxon>Viridiplantae</taxon>
        <taxon>Streptophyta</taxon>
        <taxon>Embryophyta</taxon>
        <taxon>Tracheophyta</taxon>
        <taxon>Spermatophyta</taxon>
        <taxon>Magnoliopsida</taxon>
        <taxon>Liliopsida</taxon>
        <taxon>Araceae</taxon>
        <taxon>Aroideae</taxon>
        <taxon>Colocasieae</taxon>
        <taxon>Colocasia</taxon>
    </lineage>
</organism>